<dbReference type="InterPro" id="IPR002919">
    <property type="entry name" value="TIL_dom"/>
</dbReference>
<dbReference type="InterPro" id="IPR014716">
    <property type="entry name" value="Fibrinogen_a/b/g_C_1"/>
</dbReference>
<dbReference type="NCBIfam" id="NF040941">
    <property type="entry name" value="GGGWT_bact"/>
    <property type="match status" value="1"/>
</dbReference>
<organism evidence="3 4">
    <name type="scientific">Holothuria leucospilota</name>
    <name type="common">Black long sea cucumber</name>
    <name type="synonym">Mertensiothuria leucospilota</name>
    <dbReference type="NCBI Taxonomy" id="206669"/>
    <lineage>
        <taxon>Eukaryota</taxon>
        <taxon>Metazoa</taxon>
        <taxon>Echinodermata</taxon>
        <taxon>Eleutherozoa</taxon>
        <taxon>Echinozoa</taxon>
        <taxon>Holothuroidea</taxon>
        <taxon>Aspidochirotacea</taxon>
        <taxon>Aspidochirotida</taxon>
        <taxon>Holothuriidae</taxon>
        <taxon>Holothuria</taxon>
    </lineage>
</organism>
<dbReference type="InterPro" id="IPR002181">
    <property type="entry name" value="Fibrinogen_a/b/g_C_dom"/>
</dbReference>
<dbReference type="Pfam" id="PF01826">
    <property type="entry name" value="TIL"/>
    <property type="match status" value="1"/>
</dbReference>
<evidence type="ECO:0000256" key="1">
    <source>
        <dbReference type="SAM" id="Phobius"/>
    </source>
</evidence>
<dbReference type="GO" id="GO:0005615">
    <property type="term" value="C:extracellular space"/>
    <property type="evidence" value="ECO:0007669"/>
    <property type="project" value="TreeGrafter"/>
</dbReference>
<dbReference type="Pfam" id="PF12714">
    <property type="entry name" value="TILa"/>
    <property type="match status" value="1"/>
</dbReference>
<keyword evidence="1" id="KW-1133">Transmembrane helix</keyword>
<dbReference type="CDD" id="cd19941">
    <property type="entry name" value="TIL"/>
    <property type="match status" value="1"/>
</dbReference>
<dbReference type="PROSITE" id="PS51406">
    <property type="entry name" value="FIBRINOGEN_C_2"/>
    <property type="match status" value="1"/>
</dbReference>
<comment type="caution">
    <text evidence="3">The sequence shown here is derived from an EMBL/GenBank/DDBJ whole genome shotgun (WGS) entry which is preliminary data.</text>
</comment>
<dbReference type="InterPro" id="IPR025615">
    <property type="entry name" value="TILa_dom"/>
</dbReference>
<dbReference type="PANTHER" id="PTHR19143">
    <property type="entry name" value="FIBRINOGEN/TENASCIN/ANGIOPOEITIN"/>
    <property type="match status" value="1"/>
</dbReference>
<dbReference type="InterPro" id="IPR036056">
    <property type="entry name" value="Fibrinogen-like_C"/>
</dbReference>
<keyword evidence="1" id="KW-0472">Membrane</keyword>
<evidence type="ECO:0000259" key="2">
    <source>
        <dbReference type="PROSITE" id="PS51406"/>
    </source>
</evidence>
<evidence type="ECO:0000313" key="3">
    <source>
        <dbReference type="EMBL" id="KAJ8034067.1"/>
    </source>
</evidence>
<dbReference type="Pfam" id="PF00147">
    <property type="entry name" value="Fibrinogen_C"/>
    <property type="match status" value="1"/>
</dbReference>
<dbReference type="Gene3D" id="3.90.215.10">
    <property type="entry name" value="Gamma Fibrinogen, chain A, domain 1"/>
    <property type="match status" value="1"/>
</dbReference>
<gene>
    <name evidence="3" type="ORF">HOLleu_24489</name>
</gene>
<name>A0A9Q1BWD2_HOLLE</name>
<dbReference type="InterPro" id="IPR036084">
    <property type="entry name" value="Ser_inhib-like_sf"/>
</dbReference>
<dbReference type="InterPro" id="IPR050373">
    <property type="entry name" value="Fibrinogen_C-term_domain"/>
</dbReference>
<feature type="domain" description="Fibrinogen C-terminal" evidence="2">
    <location>
        <begin position="215"/>
        <end position="454"/>
    </location>
</feature>
<reference evidence="3" key="1">
    <citation type="submission" date="2021-10" db="EMBL/GenBank/DDBJ databases">
        <title>Tropical sea cucumber genome reveals ecological adaptation and Cuvierian tubules defense mechanism.</title>
        <authorList>
            <person name="Chen T."/>
        </authorList>
    </citation>
    <scope>NUCLEOTIDE SEQUENCE</scope>
    <source>
        <strain evidence="3">Nanhai2018</strain>
        <tissue evidence="3">Muscle</tissue>
    </source>
</reference>
<protein>
    <submittedName>
        <fullName evidence="3">Ryncolin-4</fullName>
    </submittedName>
</protein>
<dbReference type="Proteomes" id="UP001152320">
    <property type="component" value="Chromosome 11"/>
</dbReference>
<dbReference type="Gene3D" id="2.10.25.10">
    <property type="entry name" value="Laminin"/>
    <property type="match status" value="1"/>
</dbReference>
<dbReference type="EMBL" id="JAIZAY010000011">
    <property type="protein sequence ID" value="KAJ8034067.1"/>
    <property type="molecule type" value="Genomic_DNA"/>
</dbReference>
<sequence>MGSSEVKSSDKKWIYVWLAICLSFLLGMSFGYFIGNGIHRYCTYEGSDNNDVNQAKNETSVSDFPNSLPTLTTVSSVASSWHGTAHSSTPTNPTVTCPPNMIFGECTCRKTCDDPDGVSGCYNDCGETGTCVCPDGFLMKGNDCIPRTECGCFLSDADLVLSNGDKYVTTDCTSICYCSNDTLTCTHYECSQNEICREENGVRGCHCYEGYDGDCGTLNVNRDCYDIFQQGYTDDGVYTILPSDWPGAPFNVLCNMTSDGGGWTVFQRRIDGETDFYRNWESYKHGFGFFEGDFWLGNDQLHYLTQQGNYELRVDLVTSENMPLSQTYPSFRIANESEHYRLLLSNGDMGRTGMGYNNGRNFSTFDRDNDRCSKYNCAEQHKGAWWYGPTTWCNGCYWYDCGNILNDNCYTACSDSNLNGDYKGGNGQTIIWYKNASGRYCNIKYADMKIRPRQ</sequence>
<accession>A0A9Q1BWD2</accession>
<dbReference type="AlphaFoldDB" id="A0A9Q1BWD2"/>
<dbReference type="CDD" id="cd00087">
    <property type="entry name" value="FReD"/>
    <property type="match status" value="1"/>
</dbReference>
<keyword evidence="4" id="KW-1185">Reference proteome</keyword>
<proteinExistence type="predicted"/>
<keyword evidence="1" id="KW-0812">Transmembrane</keyword>
<dbReference type="SUPFAM" id="SSF56496">
    <property type="entry name" value="Fibrinogen C-terminal domain-like"/>
    <property type="match status" value="1"/>
</dbReference>
<dbReference type="PANTHER" id="PTHR19143:SF444">
    <property type="entry name" value="PROTEIN SCABROUS"/>
    <property type="match status" value="1"/>
</dbReference>
<feature type="transmembrane region" description="Helical" evidence="1">
    <location>
        <begin position="12"/>
        <end position="34"/>
    </location>
</feature>
<dbReference type="SMART" id="SM00186">
    <property type="entry name" value="FBG"/>
    <property type="match status" value="1"/>
</dbReference>
<dbReference type="SUPFAM" id="SSF57567">
    <property type="entry name" value="Serine protease inhibitors"/>
    <property type="match status" value="1"/>
</dbReference>
<evidence type="ECO:0000313" key="4">
    <source>
        <dbReference type="Proteomes" id="UP001152320"/>
    </source>
</evidence>